<sequence length="139" mass="17180">MNFEDYRSPKRFDSVSNSLEDHSHHSLEGEDNYTKVVRQYKNDDSKIEEEEEKLKRQNEQDRIDFWNNKIEKQKKKIQIETTKLERMEQDRNNEEEMCKRRQKLFDEKTRIRRTRNTDRNRIKTKKLMQKLKKEGVSLD</sequence>
<dbReference type="Proteomes" id="UP000829354">
    <property type="component" value="Chromosome III"/>
</dbReference>
<evidence type="ECO:0000256" key="1">
    <source>
        <dbReference type="SAM" id="Coils"/>
    </source>
</evidence>
<keyword evidence="1" id="KW-0175">Coiled coil</keyword>
<keyword evidence="4" id="KW-1185">Reference proteome</keyword>
<dbReference type="AlphaFoldDB" id="A0AAE9EH48"/>
<protein>
    <submittedName>
        <fullName evidence="3">Uncharacterized protein</fullName>
    </submittedName>
</protein>
<reference evidence="3 4" key="1">
    <citation type="submission" date="2022-04" db="EMBL/GenBank/DDBJ databases">
        <title>Chromosome-level reference genomes for two strains of Caenorhabditis briggsae: an improved platform for comparative genomics.</title>
        <authorList>
            <person name="Stevens L."/>
            <person name="Andersen E."/>
        </authorList>
    </citation>
    <scope>NUCLEOTIDE SEQUENCE [LARGE SCALE GENOMIC DNA]</scope>
    <source>
        <strain evidence="3">VX34</strain>
        <tissue evidence="3">Whole-organism</tissue>
    </source>
</reference>
<feature type="coiled-coil region" evidence="1">
    <location>
        <begin position="37"/>
        <end position="104"/>
    </location>
</feature>
<proteinExistence type="predicted"/>
<feature type="compositionally biased region" description="Basic and acidic residues" evidence="2">
    <location>
        <begin position="1"/>
        <end position="28"/>
    </location>
</feature>
<evidence type="ECO:0000313" key="3">
    <source>
        <dbReference type="EMBL" id="UMM21618.1"/>
    </source>
</evidence>
<gene>
    <name evidence="3" type="ORF">L5515_003221</name>
</gene>
<feature type="region of interest" description="Disordered" evidence="2">
    <location>
        <begin position="1"/>
        <end position="35"/>
    </location>
</feature>
<accession>A0AAE9EH48</accession>
<name>A0AAE9EH48_CAEBR</name>
<dbReference type="EMBL" id="CP092622">
    <property type="protein sequence ID" value="UMM21618.1"/>
    <property type="molecule type" value="Genomic_DNA"/>
</dbReference>
<evidence type="ECO:0000256" key="2">
    <source>
        <dbReference type="SAM" id="MobiDB-lite"/>
    </source>
</evidence>
<evidence type="ECO:0000313" key="4">
    <source>
        <dbReference type="Proteomes" id="UP000829354"/>
    </source>
</evidence>
<organism evidence="3 4">
    <name type="scientific">Caenorhabditis briggsae</name>
    <dbReference type="NCBI Taxonomy" id="6238"/>
    <lineage>
        <taxon>Eukaryota</taxon>
        <taxon>Metazoa</taxon>
        <taxon>Ecdysozoa</taxon>
        <taxon>Nematoda</taxon>
        <taxon>Chromadorea</taxon>
        <taxon>Rhabditida</taxon>
        <taxon>Rhabditina</taxon>
        <taxon>Rhabditomorpha</taxon>
        <taxon>Rhabditoidea</taxon>
        <taxon>Rhabditidae</taxon>
        <taxon>Peloderinae</taxon>
        <taxon>Caenorhabditis</taxon>
    </lineage>
</organism>